<reference evidence="1 2" key="1">
    <citation type="submission" date="2019-03" db="EMBL/GenBank/DDBJ databases">
        <title>Genomic Encyclopedia of Type Strains, Phase IV (KMG-IV): sequencing the most valuable type-strain genomes for metagenomic binning, comparative biology and taxonomic classification.</title>
        <authorList>
            <person name="Goeker M."/>
        </authorList>
    </citation>
    <scope>NUCLEOTIDE SEQUENCE [LARGE SCALE GENOMIC DNA]</scope>
    <source>
        <strain evidence="1 2">DSM 22362</strain>
    </source>
</reference>
<name>A0A4R3VMS7_9SPHI</name>
<protein>
    <submittedName>
        <fullName evidence="1">Uncharacterized protein</fullName>
    </submittedName>
</protein>
<accession>A0A4R3VMS7</accession>
<keyword evidence="2" id="KW-1185">Reference proteome</keyword>
<sequence length="105" mass="12792">MSNFILNWYKKELFYLYKSIDMNKIFSLELALDYCKAHNVNMLFTEQDYLEEHAVFEPYTVREDLLVQIMIKSHNEKIRKNILPVEILRRKCDFVIFEISEVKHL</sequence>
<gene>
    <name evidence="1" type="ORF">EDC17_10513</name>
</gene>
<evidence type="ECO:0000313" key="1">
    <source>
        <dbReference type="EMBL" id="TCV07981.1"/>
    </source>
</evidence>
<dbReference type="AlphaFoldDB" id="A0A4R3VMS7"/>
<proteinExistence type="predicted"/>
<organism evidence="1 2">
    <name type="scientific">Sphingobacterium alimentarium</name>
    <dbReference type="NCBI Taxonomy" id="797292"/>
    <lineage>
        <taxon>Bacteria</taxon>
        <taxon>Pseudomonadati</taxon>
        <taxon>Bacteroidota</taxon>
        <taxon>Sphingobacteriia</taxon>
        <taxon>Sphingobacteriales</taxon>
        <taxon>Sphingobacteriaceae</taxon>
        <taxon>Sphingobacterium</taxon>
    </lineage>
</organism>
<evidence type="ECO:0000313" key="2">
    <source>
        <dbReference type="Proteomes" id="UP000295197"/>
    </source>
</evidence>
<dbReference type="Proteomes" id="UP000295197">
    <property type="component" value="Unassembled WGS sequence"/>
</dbReference>
<dbReference type="EMBL" id="SMBZ01000051">
    <property type="protein sequence ID" value="TCV07981.1"/>
    <property type="molecule type" value="Genomic_DNA"/>
</dbReference>
<dbReference type="RefSeq" id="WP_132778764.1">
    <property type="nucleotide sequence ID" value="NZ_SMBZ01000051.1"/>
</dbReference>
<comment type="caution">
    <text evidence="1">The sequence shown here is derived from an EMBL/GenBank/DDBJ whole genome shotgun (WGS) entry which is preliminary data.</text>
</comment>
<dbReference type="OrthoDB" id="716493at2"/>